<dbReference type="InterPro" id="IPR001810">
    <property type="entry name" value="F-box_dom"/>
</dbReference>
<dbReference type="Gene3D" id="1.20.1280.50">
    <property type="match status" value="1"/>
</dbReference>
<accession>A0A6P6UZM1</accession>
<proteinExistence type="predicted"/>
<reference evidence="3" key="2">
    <citation type="submission" date="2025-08" db="UniProtKB">
        <authorList>
            <consortium name="RefSeq"/>
        </authorList>
    </citation>
    <scope>IDENTIFICATION</scope>
    <source>
        <tissue evidence="3">Leaves</tissue>
    </source>
</reference>
<keyword evidence="2" id="KW-1185">Reference proteome</keyword>
<evidence type="ECO:0000313" key="3">
    <source>
        <dbReference type="RefSeq" id="XP_027096269.1"/>
    </source>
</evidence>
<dbReference type="InterPro" id="IPR013187">
    <property type="entry name" value="F-box-assoc_dom_typ3"/>
</dbReference>
<evidence type="ECO:0000313" key="2">
    <source>
        <dbReference type="Proteomes" id="UP001652660"/>
    </source>
</evidence>
<dbReference type="PANTHER" id="PTHR31672">
    <property type="entry name" value="BNACNNG10540D PROTEIN"/>
    <property type="match status" value="1"/>
</dbReference>
<evidence type="ECO:0000259" key="1">
    <source>
        <dbReference type="SMART" id="SM00256"/>
    </source>
</evidence>
<dbReference type="GeneID" id="113716175"/>
<reference evidence="2" key="1">
    <citation type="journal article" date="2025" name="Foods">
        <title>Unveiling the Microbial Signatures of Arabica Coffee Cherries: Insights into Ripeness Specific Diversity, Functional Traits, and Implications for Quality and Safety.</title>
        <authorList>
            <consortium name="RefSeq"/>
            <person name="Tenea G.N."/>
            <person name="Cifuentes V."/>
            <person name="Reyes P."/>
            <person name="Cevallos-Vallejos M."/>
        </authorList>
    </citation>
    <scope>NUCLEOTIDE SEQUENCE [LARGE SCALE GENOMIC DNA]</scope>
</reference>
<dbReference type="InterPro" id="IPR036047">
    <property type="entry name" value="F-box-like_dom_sf"/>
</dbReference>
<dbReference type="AlphaFoldDB" id="A0A6P6UZM1"/>
<feature type="domain" description="F-box" evidence="1">
    <location>
        <begin position="31"/>
        <end position="71"/>
    </location>
</feature>
<dbReference type="PANTHER" id="PTHR31672:SF13">
    <property type="entry name" value="F-BOX PROTEIN CPR30-LIKE"/>
    <property type="match status" value="1"/>
</dbReference>
<dbReference type="CDD" id="cd09917">
    <property type="entry name" value="F-box_SF"/>
    <property type="match status" value="1"/>
</dbReference>
<dbReference type="OrthoDB" id="610337at2759"/>
<dbReference type="RefSeq" id="XP_027096269.1">
    <property type="nucleotide sequence ID" value="XM_027240468.1"/>
</dbReference>
<dbReference type="SUPFAM" id="SSF81383">
    <property type="entry name" value="F-box domain"/>
    <property type="match status" value="1"/>
</dbReference>
<dbReference type="NCBIfam" id="TIGR01640">
    <property type="entry name" value="F_box_assoc_1"/>
    <property type="match status" value="1"/>
</dbReference>
<dbReference type="InterPro" id="IPR050796">
    <property type="entry name" value="SCF_F-box_component"/>
</dbReference>
<gene>
    <name evidence="3" type="primary">LOC113716175</name>
</gene>
<organism evidence="2 3">
    <name type="scientific">Coffea arabica</name>
    <name type="common">Arabian coffee</name>
    <dbReference type="NCBI Taxonomy" id="13443"/>
    <lineage>
        <taxon>Eukaryota</taxon>
        <taxon>Viridiplantae</taxon>
        <taxon>Streptophyta</taxon>
        <taxon>Embryophyta</taxon>
        <taxon>Tracheophyta</taxon>
        <taxon>Spermatophyta</taxon>
        <taxon>Magnoliopsida</taxon>
        <taxon>eudicotyledons</taxon>
        <taxon>Gunneridae</taxon>
        <taxon>Pentapetalae</taxon>
        <taxon>asterids</taxon>
        <taxon>lamiids</taxon>
        <taxon>Gentianales</taxon>
        <taxon>Rubiaceae</taxon>
        <taxon>Ixoroideae</taxon>
        <taxon>Gardenieae complex</taxon>
        <taxon>Bertiereae - Coffeeae clade</taxon>
        <taxon>Coffeeae</taxon>
        <taxon>Coffea</taxon>
    </lineage>
</organism>
<dbReference type="Pfam" id="PF08268">
    <property type="entry name" value="FBA_3"/>
    <property type="match status" value="1"/>
</dbReference>
<dbReference type="Proteomes" id="UP001652660">
    <property type="component" value="Chromosome 11c"/>
</dbReference>
<dbReference type="InterPro" id="IPR017451">
    <property type="entry name" value="F-box-assoc_interact_dom"/>
</dbReference>
<dbReference type="SMART" id="SM00256">
    <property type="entry name" value="FBOX"/>
    <property type="match status" value="1"/>
</dbReference>
<name>A0A6P6UZM1_COFAR</name>
<dbReference type="Pfam" id="PF00646">
    <property type="entry name" value="F-box"/>
    <property type="match status" value="1"/>
</dbReference>
<sequence>MTIKKEDEGESGIQETIEGGSSPQARVILDLPISIWVEIFRRLPIKTVLWCSCVCKTFSKVLEVGEYRCESRFTVKPVRARAPPNEGKLYILVSSKGLLCLAETYPAHMMPRFIYICNPILGEYSELPLGKIKDILVSYGFGFYPSSDDYKVGCKSFGRRNPVNDISEVKTYAEVFTVGLDAKWSNVLICNPILGERQILPEGRSVDDDMITGGFGVDPSTNLYKVLLVHSDIGGKRYSEIFTVGVDVNWRILEMVNCPYVLDPQGLLFRGAMHWMARERTSNTRIAVFIYAFDIGEERFRSIMAPPLDRETNKDEPKHVPVLGAVFPSMSQETRANPFNTSGAVPSITIADSLRN</sequence>
<protein>
    <submittedName>
        <fullName evidence="3">F-box protein DOR-like</fullName>
    </submittedName>
</protein>